<accession>A7T1R6</accession>
<feature type="domain" description="SUEL-type lectin" evidence="1">
    <location>
        <begin position="117"/>
        <end position="204"/>
    </location>
</feature>
<dbReference type="GO" id="GO:0030246">
    <property type="term" value="F:carbohydrate binding"/>
    <property type="evidence" value="ECO:0007669"/>
    <property type="project" value="InterPro"/>
</dbReference>
<dbReference type="AlphaFoldDB" id="A7T1R6"/>
<dbReference type="Proteomes" id="UP000001593">
    <property type="component" value="Unassembled WGS sequence"/>
</dbReference>
<evidence type="ECO:0000313" key="3">
    <source>
        <dbReference type="Proteomes" id="UP000001593"/>
    </source>
</evidence>
<feature type="domain" description="SUEL-type lectin" evidence="1">
    <location>
        <begin position="214"/>
        <end position="301"/>
    </location>
</feature>
<dbReference type="PANTHER" id="PTHR46780">
    <property type="entry name" value="PROTEIN EVA-1"/>
    <property type="match status" value="1"/>
</dbReference>
<sequence>VCYLCIAANTCLGRPSVFRLCENRQGTLRCPKGKVIVVAYANYGRTAKGVCRHNSIKITRCYSRKSKILIRKACHGENKCALNARNSVYGDPCYGTYKYIEVLYHCSYLSSALVFRLCENRQGTLRCPKGKVIVVAYANYGRTAKGVCRHNSIKTTRCYSRKSKILIRKACHGENKCALNARNSVYGDPCYGTYKYIEVLYHCIRRRNSSVFHLCENRQGTLRCPKGKVIVVAYANYGRTAKGVCRHNSMKTTRCYSRKSKILIRKACHGENKCALNARNSVYGDPCYGTYKYIEVLYHCV</sequence>
<feature type="domain" description="SUEL-type lectin" evidence="1">
    <location>
        <begin position="20"/>
        <end position="107"/>
    </location>
</feature>
<reference evidence="2 3" key="1">
    <citation type="journal article" date="2007" name="Science">
        <title>Sea anemone genome reveals ancestral eumetazoan gene repertoire and genomic organization.</title>
        <authorList>
            <person name="Putnam N.H."/>
            <person name="Srivastava M."/>
            <person name="Hellsten U."/>
            <person name="Dirks B."/>
            <person name="Chapman J."/>
            <person name="Salamov A."/>
            <person name="Terry A."/>
            <person name="Shapiro H."/>
            <person name="Lindquist E."/>
            <person name="Kapitonov V.V."/>
            <person name="Jurka J."/>
            <person name="Genikhovich G."/>
            <person name="Grigoriev I.V."/>
            <person name="Lucas S.M."/>
            <person name="Steele R.E."/>
            <person name="Finnerty J.R."/>
            <person name="Technau U."/>
            <person name="Martindale M.Q."/>
            <person name="Rokhsar D.S."/>
        </authorList>
    </citation>
    <scope>NUCLEOTIDE SEQUENCE [LARGE SCALE GENOMIC DNA]</scope>
    <source>
        <strain evidence="3">CH2 X CH6</strain>
    </source>
</reference>
<dbReference type="InterPro" id="IPR000922">
    <property type="entry name" value="Lectin_gal-bd_dom"/>
</dbReference>
<feature type="non-terminal residue" evidence="2">
    <location>
        <position position="1"/>
    </location>
</feature>
<dbReference type="EMBL" id="DS470151">
    <property type="protein sequence ID" value="EDO30095.1"/>
    <property type="molecule type" value="Genomic_DNA"/>
</dbReference>
<evidence type="ECO:0000259" key="1">
    <source>
        <dbReference type="PROSITE" id="PS50228"/>
    </source>
</evidence>
<proteinExistence type="predicted"/>
<dbReference type="PhylomeDB" id="A7T1R6"/>
<dbReference type="InParanoid" id="A7T1R6"/>
<protein>
    <recommendedName>
        <fullName evidence="1">SUEL-type lectin domain-containing protein</fullName>
    </recommendedName>
</protein>
<name>A7T1R6_NEMVE</name>
<dbReference type="CDD" id="cd22827">
    <property type="entry name" value="Gal_Rha_Lectin_SUL-I-like"/>
    <property type="match status" value="3"/>
</dbReference>
<dbReference type="Gene3D" id="2.60.120.740">
    <property type="match status" value="3"/>
</dbReference>
<dbReference type="PROSITE" id="PS50228">
    <property type="entry name" value="SUEL_LECTIN"/>
    <property type="match status" value="3"/>
</dbReference>
<gene>
    <name evidence="2" type="ORF">NEMVEDRAFT_v1g142158</name>
</gene>
<dbReference type="Pfam" id="PF02140">
    <property type="entry name" value="SUEL_Lectin"/>
    <property type="match status" value="3"/>
</dbReference>
<evidence type="ECO:0000313" key="2">
    <source>
        <dbReference type="EMBL" id="EDO30095.1"/>
    </source>
</evidence>
<dbReference type="STRING" id="45351.A7T1R6"/>
<dbReference type="eggNOG" id="KOG4729">
    <property type="taxonomic scope" value="Eukaryota"/>
</dbReference>
<organism evidence="2 3">
    <name type="scientific">Nematostella vectensis</name>
    <name type="common">Starlet sea anemone</name>
    <dbReference type="NCBI Taxonomy" id="45351"/>
    <lineage>
        <taxon>Eukaryota</taxon>
        <taxon>Metazoa</taxon>
        <taxon>Cnidaria</taxon>
        <taxon>Anthozoa</taxon>
        <taxon>Hexacorallia</taxon>
        <taxon>Actiniaria</taxon>
        <taxon>Edwardsiidae</taxon>
        <taxon>Nematostella</taxon>
    </lineage>
</organism>
<keyword evidence="3" id="KW-1185">Reference proteome</keyword>
<dbReference type="InterPro" id="IPR043159">
    <property type="entry name" value="Lectin_gal-bd_sf"/>
</dbReference>
<dbReference type="HOGENOM" id="CLU_078349_0_0_1"/>
<dbReference type="FunFam" id="2.60.120.740:FF:000001">
    <property type="entry name" value="Adhesion G protein-coupled receptor L2"/>
    <property type="match status" value="3"/>
</dbReference>
<dbReference type="OMA" id="NICPGAQ"/>